<dbReference type="PANTHER" id="PTHR43646:SF3">
    <property type="entry name" value="SLR1566 PROTEIN"/>
    <property type="match status" value="1"/>
</dbReference>
<feature type="transmembrane region" description="Helical" evidence="1">
    <location>
        <begin position="261"/>
        <end position="288"/>
    </location>
</feature>
<keyword evidence="3" id="KW-0808">Transferase</keyword>
<keyword evidence="1" id="KW-1133">Transmembrane helix</keyword>
<dbReference type="InterPro" id="IPR029044">
    <property type="entry name" value="Nucleotide-diphossugar_trans"/>
</dbReference>
<accession>A0ABU5RX23</accession>
<evidence type="ECO:0000313" key="3">
    <source>
        <dbReference type="EMBL" id="MEA5392329.1"/>
    </source>
</evidence>
<dbReference type="Gene3D" id="3.90.550.10">
    <property type="entry name" value="Spore Coat Polysaccharide Biosynthesis Protein SpsA, Chain A"/>
    <property type="match status" value="1"/>
</dbReference>
<dbReference type="EC" id="2.4.-.-" evidence="3"/>
<dbReference type="PANTHER" id="PTHR43646">
    <property type="entry name" value="GLYCOSYLTRANSFERASE"/>
    <property type="match status" value="1"/>
</dbReference>
<proteinExistence type="predicted"/>
<feature type="transmembrane region" description="Helical" evidence="1">
    <location>
        <begin position="295"/>
        <end position="314"/>
    </location>
</feature>
<keyword evidence="3" id="KW-0328">Glycosyltransferase</keyword>
<evidence type="ECO:0000259" key="2">
    <source>
        <dbReference type="Pfam" id="PF00535"/>
    </source>
</evidence>
<reference evidence="3 4" key="1">
    <citation type="submission" date="2023-12" db="EMBL/GenBank/DDBJ databases">
        <title>Baltic Sea Cyanobacteria.</title>
        <authorList>
            <person name="Delbaje E."/>
            <person name="Fewer D.P."/>
            <person name="Shishido T.K."/>
        </authorList>
    </citation>
    <scope>NUCLEOTIDE SEQUENCE [LARGE SCALE GENOMIC DNA]</scope>
    <source>
        <strain evidence="3 4">UHCC 0139</strain>
    </source>
</reference>
<dbReference type="InterPro" id="IPR001173">
    <property type="entry name" value="Glyco_trans_2-like"/>
</dbReference>
<keyword evidence="4" id="KW-1185">Reference proteome</keyword>
<feature type="domain" description="Glycosyltransferase 2-like" evidence="2">
    <location>
        <begin position="37"/>
        <end position="153"/>
    </location>
</feature>
<dbReference type="Proteomes" id="UP001304461">
    <property type="component" value="Unassembled WGS sequence"/>
</dbReference>
<name>A0ABU5RX23_9CYAN</name>
<feature type="transmembrane region" description="Helical" evidence="1">
    <location>
        <begin position="320"/>
        <end position="345"/>
    </location>
</feature>
<gene>
    <name evidence="3" type="ORF">VB738_13785</name>
</gene>
<sequence length="360" mass="39606">MDLLAISLLVRWLLGWALCLRMPRLPASRVQGQPTVSVLIPARNEEHTLPKLLAALRLQSLSAQEVIVIDDHSDDRTGAIAAAAGVTVMRPPPLAEGWCGKTWALHHGVRASRGDTLLFLDADTEPHPEFLQRLVASQQELGGLVSVQPFHRTEKPYELLSVLFNLVGLMAVPMGRGCGVAFGPAMATSRSDYDRIGGHAAVAGKVVEDWFLGHLYEQAGLPVSAYIGQGLLDYRMYPGGFQDMVVGFAKNFATAAGEVRWLWMLGVILWISGLFWSAWCLPASLLGWPMVGDTAVLPNLLLYVAFALQLLVVTRRIGDFGWICLIFPIPVLFFLGVFVLAILNLERGTIEWKGRRFPTR</sequence>
<keyword evidence="1" id="KW-0812">Transmembrane</keyword>
<protein>
    <submittedName>
        <fullName evidence="3">Glycosyltransferase family 2 protein</fullName>
        <ecNumber evidence="3">2.4.-.-</ecNumber>
    </submittedName>
</protein>
<dbReference type="SUPFAM" id="SSF53448">
    <property type="entry name" value="Nucleotide-diphospho-sugar transferases"/>
    <property type="match status" value="1"/>
</dbReference>
<keyword evidence="1" id="KW-0472">Membrane</keyword>
<organism evidence="3 4">
    <name type="scientific">Cyanobium gracile UHCC 0139</name>
    <dbReference type="NCBI Taxonomy" id="3110308"/>
    <lineage>
        <taxon>Bacteria</taxon>
        <taxon>Bacillati</taxon>
        <taxon>Cyanobacteriota</taxon>
        <taxon>Cyanophyceae</taxon>
        <taxon>Synechococcales</taxon>
        <taxon>Prochlorococcaceae</taxon>
        <taxon>Cyanobium</taxon>
    </lineage>
</organism>
<comment type="caution">
    <text evidence="3">The sequence shown here is derived from an EMBL/GenBank/DDBJ whole genome shotgun (WGS) entry which is preliminary data.</text>
</comment>
<dbReference type="GO" id="GO:0016757">
    <property type="term" value="F:glycosyltransferase activity"/>
    <property type="evidence" value="ECO:0007669"/>
    <property type="project" value="UniProtKB-KW"/>
</dbReference>
<evidence type="ECO:0000313" key="4">
    <source>
        <dbReference type="Proteomes" id="UP001304461"/>
    </source>
</evidence>
<evidence type="ECO:0000256" key="1">
    <source>
        <dbReference type="SAM" id="Phobius"/>
    </source>
</evidence>
<dbReference type="Pfam" id="PF00535">
    <property type="entry name" value="Glycos_transf_2"/>
    <property type="match status" value="1"/>
</dbReference>
<dbReference type="RefSeq" id="WP_323306286.1">
    <property type="nucleotide sequence ID" value="NZ_JAYGHX010000010.1"/>
</dbReference>
<dbReference type="EMBL" id="JAYGHX010000010">
    <property type="protein sequence ID" value="MEA5392329.1"/>
    <property type="molecule type" value="Genomic_DNA"/>
</dbReference>